<dbReference type="InterPro" id="IPR015943">
    <property type="entry name" value="WD40/YVTN_repeat-like_dom_sf"/>
</dbReference>
<feature type="region of interest" description="Disordered" evidence="1">
    <location>
        <begin position="167"/>
        <end position="194"/>
    </location>
</feature>
<protein>
    <submittedName>
        <fullName evidence="2">Glycosyl hydrolase</fullName>
    </submittedName>
</protein>
<dbReference type="PANTHER" id="PTHR43739:SF5">
    <property type="entry name" value="EXO-ALPHA-SIALIDASE"/>
    <property type="match status" value="1"/>
</dbReference>
<evidence type="ECO:0000313" key="2">
    <source>
        <dbReference type="EMBL" id="GAA0672238.1"/>
    </source>
</evidence>
<organism evidence="2 3">
    <name type="scientific">Natronoarchaeum mannanilyticum</name>
    <dbReference type="NCBI Taxonomy" id="926360"/>
    <lineage>
        <taxon>Archaea</taxon>
        <taxon>Methanobacteriati</taxon>
        <taxon>Methanobacteriota</taxon>
        <taxon>Stenosarchaea group</taxon>
        <taxon>Halobacteria</taxon>
        <taxon>Halobacteriales</taxon>
        <taxon>Natronoarchaeaceae</taxon>
    </lineage>
</organism>
<keyword evidence="3" id="KW-1185">Reference proteome</keyword>
<dbReference type="AlphaFoldDB" id="A0AAV3T924"/>
<gene>
    <name evidence="2" type="ORF">GCM10009020_18620</name>
</gene>
<name>A0AAV3T924_9EURY</name>
<evidence type="ECO:0000313" key="3">
    <source>
        <dbReference type="Proteomes" id="UP001500420"/>
    </source>
</evidence>
<evidence type="ECO:0000256" key="1">
    <source>
        <dbReference type="SAM" id="MobiDB-lite"/>
    </source>
</evidence>
<accession>A0AAV3T924</accession>
<keyword evidence="2" id="KW-0378">Hydrolase</keyword>
<dbReference type="SUPFAM" id="SSF110296">
    <property type="entry name" value="Oligoxyloglucan reducing end-specific cellobiohydrolase"/>
    <property type="match status" value="1"/>
</dbReference>
<dbReference type="CDD" id="cd15482">
    <property type="entry name" value="Sialidase_non-viral"/>
    <property type="match status" value="1"/>
</dbReference>
<dbReference type="GO" id="GO:0010411">
    <property type="term" value="P:xyloglucan metabolic process"/>
    <property type="evidence" value="ECO:0007669"/>
    <property type="project" value="TreeGrafter"/>
</dbReference>
<dbReference type="PANTHER" id="PTHR43739">
    <property type="entry name" value="XYLOGLUCANASE (EUROFUNG)"/>
    <property type="match status" value="1"/>
</dbReference>
<reference evidence="2 3" key="1">
    <citation type="journal article" date="2019" name="Int. J. Syst. Evol. Microbiol.">
        <title>The Global Catalogue of Microorganisms (GCM) 10K type strain sequencing project: providing services to taxonomists for standard genome sequencing and annotation.</title>
        <authorList>
            <consortium name="The Broad Institute Genomics Platform"/>
            <consortium name="The Broad Institute Genome Sequencing Center for Infectious Disease"/>
            <person name="Wu L."/>
            <person name="Ma J."/>
        </authorList>
    </citation>
    <scope>NUCLEOTIDE SEQUENCE [LARGE SCALE GENOMIC DNA]</scope>
    <source>
        <strain evidence="2 3">JCM 16328</strain>
    </source>
</reference>
<feature type="compositionally biased region" description="Basic and acidic residues" evidence="1">
    <location>
        <begin position="171"/>
        <end position="183"/>
    </location>
</feature>
<dbReference type="Gene3D" id="2.130.10.10">
    <property type="entry name" value="YVTN repeat-like/Quinoprotein amine dehydrogenase"/>
    <property type="match status" value="1"/>
</dbReference>
<dbReference type="Proteomes" id="UP001500420">
    <property type="component" value="Unassembled WGS sequence"/>
</dbReference>
<comment type="caution">
    <text evidence="2">The sequence shown here is derived from an EMBL/GenBank/DDBJ whole genome shotgun (WGS) entry which is preliminary data.</text>
</comment>
<dbReference type="InterPro" id="IPR052025">
    <property type="entry name" value="Xyloglucanase_GH74"/>
</dbReference>
<proteinExistence type="predicted"/>
<dbReference type="GO" id="GO:0016787">
    <property type="term" value="F:hydrolase activity"/>
    <property type="evidence" value="ECO:0007669"/>
    <property type="project" value="UniProtKB-KW"/>
</dbReference>
<dbReference type="EMBL" id="BAAADV010000003">
    <property type="protein sequence ID" value="GAA0672238.1"/>
    <property type="molecule type" value="Genomic_DNA"/>
</dbReference>
<sequence>MWMRDERERMTVYAAMRDGVLATESDDGEWRTTEGLVEHRIECLDAAAEHAFCGTFESGLHRTIDGRSWERVGAESLPDAVTAVRVSPHDPREVWVGTEPSRLFKSPDAGKTWRELPALTSLPSADEWSFPPRPSTHHVRWIELDPTDPERVYVGIEAGALLVSEDGGETWTDRPEGSRRDNHALATHPDAPGRVYSAAGDGYAESTDGGLAWEHPQEGLEHRYVWSVAVDPGDPDTVLVAAASGANSAHRVGESYVYRKRGGGEDAAWRRIGDEYDSGAGLPTGQGTYRYVLSAGREAGEFWALSNTGLFRTADAGDSWERVGVAWPDRFDDATARGLAVVGE</sequence>